<sequence length="72" mass="8149">MGCIPYSIFHIPYSIRPPTATDVKNDAPKYKGKLETPNPVAQDDRQVKGLWENTVVEANKWLTEKKPPLLEA</sequence>
<dbReference type="AlphaFoldDB" id="X0BBQ9"/>
<reference evidence="1 2" key="1">
    <citation type="submission" date="2011-11" db="EMBL/GenBank/DDBJ databases">
        <title>The Genome Sequence of Fusarium oxysporum PHW815.</title>
        <authorList>
            <consortium name="The Broad Institute Genome Sequencing Platform"/>
            <person name="Ma L.-J."/>
            <person name="Gale L.R."/>
            <person name="Schwartz D.C."/>
            <person name="Zhou S."/>
            <person name="Corby-Kistler H."/>
            <person name="Young S.K."/>
            <person name="Zeng Q."/>
            <person name="Gargeya S."/>
            <person name="Fitzgerald M."/>
            <person name="Haas B."/>
            <person name="Abouelleil A."/>
            <person name="Alvarado L."/>
            <person name="Arachchi H.M."/>
            <person name="Berlin A."/>
            <person name="Brown A."/>
            <person name="Chapman S.B."/>
            <person name="Chen Z."/>
            <person name="Dunbar C."/>
            <person name="Freedman E."/>
            <person name="Gearin G."/>
            <person name="Goldberg J."/>
            <person name="Griggs A."/>
            <person name="Gujja S."/>
            <person name="Heiman D."/>
            <person name="Howarth C."/>
            <person name="Larson L."/>
            <person name="Lui A."/>
            <person name="MacDonald P.J.P."/>
            <person name="Montmayeur A."/>
            <person name="Murphy C."/>
            <person name="Neiman D."/>
            <person name="Pearson M."/>
            <person name="Priest M."/>
            <person name="Roberts A."/>
            <person name="Saif S."/>
            <person name="Shea T."/>
            <person name="Shenoy N."/>
            <person name="Sisk P."/>
            <person name="Stolte C."/>
            <person name="Sykes S."/>
            <person name="Wortman J."/>
            <person name="Nusbaum C."/>
            <person name="Birren B."/>
        </authorList>
    </citation>
    <scope>NUCLEOTIDE SEQUENCE [LARGE SCALE GENOMIC DNA]</scope>
    <source>
        <strain evidence="1 2">54005</strain>
    </source>
</reference>
<gene>
    <name evidence="1" type="ORF">FOQG_19289</name>
</gene>
<evidence type="ECO:0000313" key="2">
    <source>
        <dbReference type="Proteomes" id="UP000030663"/>
    </source>
</evidence>
<keyword evidence="2" id="KW-1185">Reference proteome</keyword>
<evidence type="ECO:0000313" key="1">
    <source>
        <dbReference type="EMBL" id="EXK75949.1"/>
    </source>
</evidence>
<dbReference type="HOGENOM" id="CLU_2722351_0_0_1"/>
<name>X0BBQ9_FUSOX</name>
<proteinExistence type="predicted"/>
<organism evidence="1 2">
    <name type="scientific">Fusarium oxysporum f. sp. raphani 54005</name>
    <dbReference type="NCBI Taxonomy" id="1089458"/>
    <lineage>
        <taxon>Eukaryota</taxon>
        <taxon>Fungi</taxon>
        <taxon>Dikarya</taxon>
        <taxon>Ascomycota</taxon>
        <taxon>Pezizomycotina</taxon>
        <taxon>Sordariomycetes</taxon>
        <taxon>Hypocreomycetidae</taxon>
        <taxon>Hypocreales</taxon>
        <taxon>Nectriaceae</taxon>
        <taxon>Fusarium</taxon>
        <taxon>Fusarium oxysporum species complex</taxon>
    </lineage>
</organism>
<dbReference type="EMBL" id="KI979690">
    <property type="protein sequence ID" value="EXK75949.1"/>
    <property type="molecule type" value="Genomic_DNA"/>
</dbReference>
<protein>
    <submittedName>
        <fullName evidence="1">Uncharacterized protein</fullName>
    </submittedName>
</protein>
<dbReference type="Proteomes" id="UP000030663">
    <property type="component" value="Unassembled WGS sequence"/>
</dbReference>
<accession>X0BBQ9</accession>